<dbReference type="GO" id="GO:0046872">
    <property type="term" value="F:metal ion binding"/>
    <property type="evidence" value="ECO:0007669"/>
    <property type="project" value="UniProtKB-KW"/>
</dbReference>
<keyword evidence="4" id="KW-0408">Iron</keyword>
<reference evidence="6" key="1">
    <citation type="journal article" date="2023" name="Comput. Struct. Biotechnol. J.">
        <title>Discovery of a novel marine Bacteroidetes with a rich repertoire of carbohydrate-active enzymes.</title>
        <authorList>
            <person name="Chen B."/>
            <person name="Liu G."/>
            <person name="Chen Q."/>
            <person name="Wang H."/>
            <person name="Liu L."/>
            <person name="Tang K."/>
        </authorList>
    </citation>
    <scope>NUCLEOTIDE SEQUENCE</scope>
    <source>
        <strain evidence="6">TK19036</strain>
    </source>
</reference>
<dbReference type="PANTHER" id="PTHR36438">
    <property type="entry name" value="IRON-SULFUR CLUSTER REPAIR PROTEIN YTFE"/>
    <property type="match status" value="1"/>
</dbReference>
<dbReference type="AlphaFoldDB" id="A0AA49JG68"/>
<accession>A0AA49JG68</accession>
<keyword evidence="2" id="KW-0963">Cytoplasm</keyword>
<dbReference type="Gene3D" id="1.10.3910.10">
    <property type="entry name" value="SP0561-like"/>
    <property type="match status" value="1"/>
</dbReference>
<reference evidence="6" key="2">
    <citation type="journal article" date="2024" name="Antonie Van Leeuwenhoek">
        <title>Roseihalotalea indica gen. nov., sp. nov., a halophilic Bacteroidetes from mesopelagic Southwest Indian Ocean with higher carbohydrate metabolic potential.</title>
        <authorList>
            <person name="Chen B."/>
            <person name="Zhang M."/>
            <person name="Lin D."/>
            <person name="Ye J."/>
            <person name="Tang K."/>
        </authorList>
    </citation>
    <scope>NUCLEOTIDE SEQUENCE</scope>
    <source>
        <strain evidence="6">TK19036</strain>
    </source>
</reference>
<dbReference type="NCBIfam" id="TIGR03652">
    <property type="entry name" value="FeS_repair_RIC"/>
    <property type="match status" value="1"/>
</dbReference>
<evidence type="ECO:0000256" key="3">
    <source>
        <dbReference type="ARBA" id="ARBA00022723"/>
    </source>
</evidence>
<organism evidence="6">
    <name type="scientific">Roseihalotalea indica</name>
    <dbReference type="NCBI Taxonomy" id="2867963"/>
    <lineage>
        <taxon>Bacteria</taxon>
        <taxon>Pseudomonadati</taxon>
        <taxon>Bacteroidota</taxon>
        <taxon>Cytophagia</taxon>
        <taxon>Cytophagales</taxon>
        <taxon>Catalimonadaceae</taxon>
        <taxon>Roseihalotalea</taxon>
    </lineage>
</organism>
<dbReference type="InterPro" id="IPR019903">
    <property type="entry name" value="RIC_family"/>
</dbReference>
<dbReference type="InterPro" id="IPR012312">
    <property type="entry name" value="Hemerythrin-like"/>
</dbReference>
<name>A0AA49JG68_9BACT</name>
<evidence type="ECO:0000256" key="1">
    <source>
        <dbReference type="ARBA" id="ARBA00004496"/>
    </source>
</evidence>
<proteinExistence type="predicted"/>
<comment type="subcellular location">
    <subcellularLocation>
        <location evidence="1">Cytoplasm</location>
    </subcellularLocation>
</comment>
<dbReference type="Pfam" id="PF01814">
    <property type="entry name" value="Hemerythrin"/>
    <property type="match status" value="1"/>
</dbReference>
<evidence type="ECO:0000256" key="2">
    <source>
        <dbReference type="ARBA" id="ARBA00022490"/>
    </source>
</evidence>
<sequence>MQEIANKTIGEIVAEDYRTASVFENYGIDFCCNGNRNLSEACEDKNINPEELLSEIENIQKETKSSLPDFQSWPPDLLVDYIEKKHHRYVEETIPILKKYLQKICEVHGDRHPELFKIAELFNASAGELAAHMKKEEFILFPYIRKMTKGKQDDEQPGPPHFGSVKNPIQTMMQEHDNEGERFREISRLSNGYTPPENACNTYRVTFATLKEFEDDLHLHIHLENNILFPRAIAMEKELAYE</sequence>
<dbReference type="Pfam" id="PF04405">
    <property type="entry name" value="ScdA_N"/>
    <property type="match status" value="1"/>
</dbReference>
<dbReference type="GO" id="GO:0005737">
    <property type="term" value="C:cytoplasm"/>
    <property type="evidence" value="ECO:0007669"/>
    <property type="project" value="UniProtKB-SubCell"/>
</dbReference>
<keyword evidence="3" id="KW-0479">Metal-binding</keyword>
<evidence type="ECO:0000313" key="6">
    <source>
        <dbReference type="EMBL" id="WKN35965.1"/>
    </source>
</evidence>
<dbReference type="PANTHER" id="PTHR36438:SF1">
    <property type="entry name" value="IRON-SULFUR CLUSTER REPAIR PROTEIN YTFE"/>
    <property type="match status" value="1"/>
</dbReference>
<feature type="domain" description="Hemerythrin-like" evidence="5">
    <location>
        <begin position="84"/>
        <end position="232"/>
    </location>
</feature>
<dbReference type="Gene3D" id="1.20.120.520">
    <property type="entry name" value="nmb1532 protein domain like"/>
    <property type="match status" value="1"/>
</dbReference>
<gene>
    <name evidence="6" type="primary">ric</name>
    <name evidence="6" type="ORF">K4G66_26730</name>
</gene>
<dbReference type="InterPro" id="IPR038062">
    <property type="entry name" value="ScdA-like_N_sf"/>
</dbReference>
<dbReference type="EMBL" id="CP120682">
    <property type="protein sequence ID" value="WKN35965.1"/>
    <property type="molecule type" value="Genomic_DNA"/>
</dbReference>
<protein>
    <submittedName>
        <fullName evidence="6">Iron-sulfur cluster repair di-iron protein</fullName>
    </submittedName>
</protein>
<evidence type="ECO:0000256" key="4">
    <source>
        <dbReference type="ARBA" id="ARBA00023004"/>
    </source>
</evidence>
<evidence type="ECO:0000259" key="5">
    <source>
        <dbReference type="Pfam" id="PF01814"/>
    </source>
</evidence>